<protein>
    <recommendedName>
        <fullName evidence="2">YbaK/aminoacyl-tRNA synthetase-associated domain-containing protein</fullName>
    </recommendedName>
</protein>
<dbReference type="GO" id="GO:0002161">
    <property type="term" value="F:aminoacyl-tRNA deacylase activity"/>
    <property type="evidence" value="ECO:0007669"/>
    <property type="project" value="InterPro"/>
</dbReference>
<comment type="caution">
    <text evidence="1">The sequence shown here is derived from an EMBL/GenBank/DDBJ whole genome shotgun (WGS) entry which is preliminary data.</text>
</comment>
<proteinExistence type="predicted"/>
<reference evidence="1" key="1">
    <citation type="journal article" date="2014" name="Front. Microbiol.">
        <title>High frequency of phylogenetically diverse reductive dehalogenase-homologous genes in deep subseafloor sedimentary metagenomes.</title>
        <authorList>
            <person name="Kawai M."/>
            <person name="Futagami T."/>
            <person name="Toyoda A."/>
            <person name="Takaki Y."/>
            <person name="Nishi S."/>
            <person name="Hori S."/>
            <person name="Arai W."/>
            <person name="Tsubouchi T."/>
            <person name="Morono Y."/>
            <person name="Uchiyama I."/>
            <person name="Ito T."/>
            <person name="Fujiyama A."/>
            <person name="Inagaki F."/>
            <person name="Takami H."/>
        </authorList>
    </citation>
    <scope>NUCLEOTIDE SEQUENCE</scope>
    <source>
        <strain evidence="1">Expedition CK06-06</strain>
    </source>
</reference>
<feature type="non-terminal residue" evidence="1">
    <location>
        <position position="1"/>
    </location>
</feature>
<organism evidence="1">
    <name type="scientific">marine sediment metagenome</name>
    <dbReference type="NCBI Taxonomy" id="412755"/>
    <lineage>
        <taxon>unclassified sequences</taxon>
        <taxon>metagenomes</taxon>
        <taxon>ecological metagenomes</taxon>
    </lineage>
</organism>
<accession>X1KP19</accession>
<dbReference type="Gene3D" id="3.90.960.10">
    <property type="entry name" value="YbaK/aminoacyl-tRNA synthetase-associated domain"/>
    <property type="match status" value="1"/>
</dbReference>
<name>X1KP19_9ZZZZ</name>
<sequence length="52" mass="6050">DIWMAEEICCHPNVNTETLQIPKADFYKLIKATRTTVEIMNLPYLESANHEN</sequence>
<dbReference type="InterPro" id="IPR036754">
    <property type="entry name" value="YbaK/aa-tRNA-synt-asso_dom_sf"/>
</dbReference>
<evidence type="ECO:0008006" key="2">
    <source>
        <dbReference type="Google" id="ProtNLM"/>
    </source>
</evidence>
<dbReference type="EMBL" id="BARU01048328">
    <property type="protein sequence ID" value="GAH95375.1"/>
    <property type="molecule type" value="Genomic_DNA"/>
</dbReference>
<gene>
    <name evidence="1" type="ORF">S03H2_71896</name>
</gene>
<evidence type="ECO:0000313" key="1">
    <source>
        <dbReference type="EMBL" id="GAH95375.1"/>
    </source>
</evidence>
<dbReference type="AlphaFoldDB" id="X1KP19"/>